<keyword evidence="14" id="KW-1185">Reference proteome</keyword>
<keyword evidence="2" id="KW-0479">Metal-binding</keyword>
<keyword evidence="5" id="KW-0862">Zinc</keyword>
<dbReference type="PROSITE" id="PS50157">
    <property type="entry name" value="ZINC_FINGER_C2H2_2"/>
    <property type="match status" value="1"/>
</dbReference>
<evidence type="ECO:0000256" key="7">
    <source>
        <dbReference type="ARBA" id="ARBA00023163"/>
    </source>
</evidence>
<comment type="caution">
    <text evidence="13">The sequence shown here is derived from an EMBL/GenBank/DDBJ whole genome shotgun (WGS) entry which is preliminary data.</text>
</comment>
<evidence type="ECO:0000256" key="4">
    <source>
        <dbReference type="ARBA" id="ARBA00022771"/>
    </source>
</evidence>
<keyword evidence="3" id="KW-0677">Repeat</keyword>
<evidence type="ECO:0000256" key="10">
    <source>
        <dbReference type="PROSITE-ProRule" id="PRU00042"/>
    </source>
</evidence>
<feature type="compositionally biased region" description="Acidic residues" evidence="11">
    <location>
        <begin position="254"/>
        <end position="268"/>
    </location>
</feature>
<dbReference type="SUPFAM" id="SSF57667">
    <property type="entry name" value="beta-beta-alpha zinc fingers"/>
    <property type="match status" value="2"/>
</dbReference>
<dbReference type="PANTHER" id="PTHR45878:SF1">
    <property type="entry name" value="ZINC FINGER PROTEIN WIP2"/>
    <property type="match status" value="1"/>
</dbReference>
<dbReference type="InterPro" id="IPR036236">
    <property type="entry name" value="Znf_C2H2_sf"/>
</dbReference>
<evidence type="ECO:0000313" key="13">
    <source>
        <dbReference type="EMBL" id="KAK9934798.1"/>
    </source>
</evidence>
<dbReference type="Pfam" id="PF22995">
    <property type="entry name" value="C2CH-3rd_BIRD-IDD"/>
    <property type="match status" value="1"/>
</dbReference>
<keyword evidence="8" id="KW-0539">Nucleus</keyword>
<feature type="region of interest" description="Disordered" evidence="11">
    <location>
        <begin position="254"/>
        <end position="288"/>
    </location>
</feature>
<keyword evidence="4 10" id="KW-0863">Zinc-finger</keyword>
<keyword evidence="7" id="KW-0804">Transcription</keyword>
<accession>A0AAW1XFS4</accession>
<evidence type="ECO:0000256" key="5">
    <source>
        <dbReference type="ARBA" id="ARBA00022833"/>
    </source>
</evidence>
<evidence type="ECO:0000256" key="2">
    <source>
        <dbReference type="ARBA" id="ARBA00022723"/>
    </source>
</evidence>
<organism evidence="13 14">
    <name type="scientific">Rubus argutus</name>
    <name type="common">Southern blackberry</name>
    <dbReference type="NCBI Taxonomy" id="59490"/>
    <lineage>
        <taxon>Eukaryota</taxon>
        <taxon>Viridiplantae</taxon>
        <taxon>Streptophyta</taxon>
        <taxon>Embryophyta</taxon>
        <taxon>Tracheophyta</taxon>
        <taxon>Spermatophyta</taxon>
        <taxon>Magnoliopsida</taxon>
        <taxon>eudicotyledons</taxon>
        <taxon>Gunneridae</taxon>
        <taxon>Pentapetalae</taxon>
        <taxon>rosids</taxon>
        <taxon>fabids</taxon>
        <taxon>Rosales</taxon>
        <taxon>Rosaceae</taxon>
        <taxon>Rosoideae</taxon>
        <taxon>Rosoideae incertae sedis</taxon>
        <taxon>Rubus</taxon>
    </lineage>
</organism>
<keyword evidence="6" id="KW-0805">Transcription regulation</keyword>
<sequence>MYHQEDEDDLVFLTLGLPGQRVHHHQQSSSSSNTQPHHQNPNYNADHEDNGVTVALHIGQPISSSGPPIISLGSNNNHMCNSNVHMEGQYWIPSPAQILVGPTQFSCPVCCKTFNRYNNMQMHMWGHGSQYRKGPESLRGTKQSSSILRLPCYCCAEGCRNNIDHPRSRPLKDFRTLQTHYKRKHGTKPFGCRKCGKPFAVRGDWRTHEKNCGKLWFCVCGSDFKHKRSLKDHVRSFGDGHAQYAVELCAEVEDEEEDPEDDDDDNDERDVNNGGGQHHGVGSVLFNY</sequence>
<evidence type="ECO:0000256" key="8">
    <source>
        <dbReference type="ARBA" id="ARBA00023242"/>
    </source>
</evidence>
<dbReference type="InterPro" id="IPR059161">
    <property type="entry name" value="Znf-C2H2_STOP1/2_3rd"/>
</dbReference>
<dbReference type="FunFam" id="3.30.160.60:FF:000523">
    <property type="entry name" value="Zinc finger protein WIP2"/>
    <property type="match status" value="1"/>
</dbReference>
<dbReference type="Proteomes" id="UP001457282">
    <property type="component" value="Unassembled WGS sequence"/>
</dbReference>
<dbReference type="Pfam" id="PF23115">
    <property type="entry name" value="zf-C2H2_STOP2_3rd"/>
    <property type="match status" value="1"/>
</dbReference>
<feature type="compositionally biased region" description="Low complexity" evidence="11">
    <location>
        <begin position="27"/>
        <end position="39"/>
    </location>
</feature>
<evidence type="ECO:0000256" key="9">
    <source>
        <dbReference type="ARBA" id="ARBA00023452"/>
    </source>
</evidence>
<evidence type="ECO:0000256" key="1">
    <source>
        <dbReference type="ARBA" id="ARBA00004123"/>
    </source>
</evidence>
<evidence type="ECO:0000256" key="6">
    <source>
        <dbReference type="ARBA" id="ARBA00023015"/>
    </source>
</evidence>
<gene>
    <name evidence="13" type="ORF">M0R45_021927</name>
</gene>
<dbReference type="GO" id="GO:0005634">
    <property type="term" value="C:nucleus"/>
    <property type="evidence" value="ECO:0007669"/>
    <property type="project" value="UniProtKB-SubCell"/>
</dbReference>
<dbReference type="PANTHER" id="PTHR45878">
    <property type="entry name" value="ZINC FINGER PROTEIN WIP2"/>
    <property type="match status" value="1"/>
</dbReference>
<evidence type="ECO:0000259" key="12">
    <source>
        <dbReference type="PROSITE" id="PS50157"/>
    </source>
</evidence>
<proteinExistence type="inferred from homology"/>
<comment type="subcellular location">
    <subcellularLocation>
        <location evidence="1">Nucleus</location>
    </subcellularLocation>
</comment>
<name>A0AAW1XFS4_RUBAR</name>
<dbReference type="InterPro" id="IPR055187">
    <property type="entry name" value="C2CH-3rd_BIRD-IDD"/>
</dbReference>
<dbReference type="GO" id="GO:0008270">
    <property type="term" value="F:zinc ion binding"/>
    <property type="evidence" value="ECO:0007669"/>
    <property type="project" value="UniProtKB-KW"/>
</dbReference>
<dbReference type="Gene3D" id="3.30.160.60">
    <property type="entry name" value="Classic Zinc Finger"/>
    <property type="match status" value="2"/>
</dbReference>
<dbReference type="AlphaFoldDB" id="A0AAW1XFS4"/>
<feature type="region of interest" description="Disordered" evidence="11">
    <location>
        <begin position="21"/>
        <end position="48"/>
    </location>
</feature>
<evidence type="ECO:0000256" key="11">
    <source>
        <dbReference type="SAM" id="MobiDB-lite"/>
    </source>
</evidence>
<dbReference type="InterPro" id="IPR043584">
    <property type="entry name" value="WIP1/2/3/4/5/6"/>
</dbReference>
<comment type="similarity">
    <text evidence="9">Belongs to the WIP C2H2-type zinc-finger protein family.</text>
</comment>
<protein>
    <recommendedName>
        <fullName evidence="12">C2H2-type domain-containing protein</fullName>
    </recommendedName>
</protein>
<dbReference type="InterPro" id="IPR013087">
    <property type="entry name" value="Znf_C2H2_type"/>
</dbReference>
<evidence type="ECO:0000313" key="14">
    <source>
        <dbReference type="Proteomes" id="UP001457282"/>
    </source>
</evidence>
<dbReference type="GO" id="GO:0003700">
    <property type="term" value="F:DNA-binding transcription factor activity"/>
    <property type="evidence" value="ECO:0007669"/>
    <property type="project" value="InterPro"/>
</dbReference>
<evidence type="ECO:0000256" key="3">
    <source>
        <dbReference type="ARBA" id="ARBA00022737"/>
    </source>
</evidence>
<feature type="domain" description="C2H2-type" evidence="12">
    <location>
        <begin position="105"/>
        <end position="132"/>
    </location>
</feature>
<dbReference type="PROSITE" id="PS00028">
    <property type="entry name" value="ZINC_FINGER_C2H2_1"/>
    <property type="match status" value="1"/>
</dbReference>
<reference evidence="13 14" key="1">
    <citation type="journal article" date="2023" name="G3 (Bethesda)">
        <title>A chromosome-length genome assembly and annotation of blackberry (Rubus argutus, cv. 'Hillquist').</title>
        <authorList>
            <person name="Bruna T."/>
            <person name="Aryal R."/>
            <person name="Dudchenko O."/>
            <person name="Sargent D.J."/>
            <person name="Mead D."/>
            <person name="Buti M."/>
            <person name="Cavallini A."/>
            <person name="Hytonen T."/>
            <person name="Andres J."/>
            <person name="Pham M."/>
            <person name="Weisz D."/>
            <person name="Mascagni F."/>
            <person name="Usai G."/>
            <person name="Natali L."/>
            <person name="Bassil N."/>
            <person name="Fernandez G.E."/>
            <person name="Lomsadze A."/>
            <person name="Armour M."/>
            <person name="Olukolu B."/>
            <person name="Poorten T."/>
            <person name="Britton C."/>
            <person name="Davik J."/>
            <person name="Ashrafi H."/>
            <person name="Aiden E.L."/>
            <person name="Borodovsky M."/>
            <person name="Worthington M."/>
        </authorList>
    </citation>
    <scope>NUCLEOTIDE SEQUENCE [LARGE SCALE GENOMIC DNA]</scope>
    <source>
        <strain evidence="13">PI 553951</strain>
    </source>
</reference>
<dbReference type="EMBL" id="JBEDUW010000004">
    <property type="protein sequence ID" value="KAK9934798.1"/>
    <property type="molecule type" value="Genomic_DNA"/>
</dbReference>